<accession>A0A1R1PRM7</accession>
<proteinExistence type="predicted"/>
<protein>
    <submittedName>
        <fullName evidence="1">Uncharacterized protein</fullName>
    </submittedName>
</protein>
<keyword evidence="2" id="KW-1185">Reference proteome</keyword>
<comment type="caution">
    <text evidence="1">The sequence shown here is derived from an EMBL/GenBank/DDBJ whole genome shotgun (WGS) entry which is preliminary data.</text>
</comment>
<reference evidence="2" key="1">
    <citation type="submission" date="2017-01" db="EMBL/GenBank/DDBJ databases">
        <authorList>
            <person name="Wang Y."/>
            <person name="White M."/>
            <person name="Kvist S."/>
            <person name="Moncalvo J.-M."/>
        </authorList>
    </citation>
    <scope>NUCLEOTIDE SEQUENCE [LARGE SCALE GENOMIC DNA]</scope>
    <source>
        <strain evidence="2">COL-18-3</strain>
    </source>
</reference>
<evidence type="ECO:0000313" key="1">
    <source>
        <dbReference type="EMBL" id="OMH83608.1"/>
    </source>
</evidence>
<evidence type="ECO:0000313" key="2">
    <source>
        <dbReference type="Proteomes" id="UP000188320"/>
    </source>
</evidence>
<dbReference type="AlphaFoldDB" id="A0A1R1PRM7"/>
<gene>
    <name evidence="1" type="ORF">AX774_g2883</name>
</gene>
<sequence length="122" mass="13876">MWMLLFIFQPNNSFQAIHRVRVWYMEMTLSPITYHSSVSMQLRQNEAKCGGVESGRLKGSDPNSLTKGYLLSKSECPEFSFTLVQQLNHINISMTLGCSAIPEFTFDSPFNVSYKPTQLVSN</sequence>
<name>A0A1R1PRM7_ZANCU</name>
<dbReference type="EMBL" id="LSSK01000353">
    <property type="protein sequence ID" value="OMH83608.1"/>
    <property type="molecule type" value="Genomic_DNA"/>
</dbReference>
<dbReference type="Proteomes" id="UP000188320">
    <property type="component" value="Unassembled WGS sequence"/>
</dbReference>
<organism evidence="1 2">
    <name type="scientific">Zancudomyces culisetae</name>
    <name type="common">Gut fungus</name>
    <name type="synonym">Smittium culisetae</name>
    <dbReference type="NCBI Taxonomy" id="1213189"/>
    <lineage>
        <taxon>Eukaryota</taxon>
        <taxon>Fungi</taxon>
        <taxon>Fungi incertae sedis</taxon>
        <taxon>Zoopagomycota</taxon>
        <taxon>Kickxellomycotina</taxon>
        <taxon>Harpellomycetes</taxon>
        <taxon>Harpellales</taxon>
        <taxon>Legeriomycetaceae</taxon>
        <taxon>Zancudomyces</taxon>
    </lineage>
</organism>